<reference evidence="1 2" key="1">
    <citation type="journal article" date="2015" name="Proc. Natl. Acad. Sci. U.S.A.">
        <title>The resurrection genome of Boea hygrometrica: A blueprint for survival of dehydration.</title>
        <authorList>
            <person name="Xiao L."/>
            <person name="Yang G."/>
            <person name="Zhang L."/>
            <person name="Yang X."/>
            <person name="Zhao S."/>
            <person name="Ji Z."/>
            <person name="Zhou Q."/>
            <person name="Hu M."/>
            <person name="Wang Y."/>
            <person name="Chen M."/>
            <person name="Xu Y."/>
            <person name="Jin H."/>
            <person name="Xiao X."/>
            <person name="Hu G."/>
            <person name="Bao F."/>
            <person name="Hu Y."/>
            <person name="Wan P."/>
            <person name="Li L."/>
            <person name="Deng X."/>
            <person name="Kuang T."/>
            <person name="Xiang C."/>
            <person name="Zhu J.K."/>
            <person name="Oliver M.J."/>
            <person name="He Y."/>
        </authorList>
    </citation>
    <scope>NUCLEOTIDE SEQUENCE [LARGE SCALE GENOMIC DNA]</scope>
    <source>
        <strain evidence="2">cv. XS01</strain>
    </source>
</reference>
<sequence length="193" mass="21103">MSRVSLVLQKQELLWNLYNSVYFKVHHSWLTFWIFGRYSVTGAEDKRSGQNALKSPQRIVELDPRGGSGGLRECGGPDGSNVTNLGSNRGLTREIWTLQVDAFACCAPSRPPASLNDRSPCSGTNAGALPTGTLPFQTVPRRPATVRTMVPRERTTLEKATHRAAPLHTARGVSIVPDGSTTISRIRNTPRPP</sequence>
<dbReference type="AlphaFoldDB" id="A0A2Z7CFS9"/>
<proteinExistence type="predicted"/>
<name>A0A2Z7CFS9_9LAMI</name>
<organism evidence="1 2">
    <name type="scientific">Dorcoceras hygrometricum</name>
    <dbReference type="NCBI Taxonomy" id="472368"/>
    <lineage>
        <taxon>Eukaryota</taxon>
        <taxon>Viridiplantae</taxon>
        <taxon>Streptophyta</taxon>
        <taxon>Embryophyta</taxon>
        <taxon>Tracheophyta</taxon>
        <taxon>Spermatophyta</taxon>
        <taxon>Magnoliopsida</taxon>
        <taxon>eudicotyledons</taxon>
        <taxon>Gunneridae</taxon>
        <taxon>Pentapetalae</taxon>
        <taxon>asterids</taxon>
        <taxon>lamiids</taxon>
        <taxon>Lamiales</taxon>
        <taxon>Gesneriaceae</taxon>
        <taxon>Didymocarpoideae</taxon>
        <taxon>Trichosporeae</taxon>
        <taxon>Loxocarpinae</taxon>
        <taxon>Dorcoceras</taxon>
    </lineage>
</organism>
<evidence type="ECO:0000313" key="2">
    <source>
        <dbReference type="Proteomes" id="UP000250235"/>
    </source>
</evidence>
<accession>A0A2Z7CFS9</accession>
<dbReference type="EMBL" id="KQ995809">
    <property type="protein sequence ID" value="KZV45788.1"/>
    <property type="molecule type" value="Genomic_DNA"/>
</dbReference>
<dbReference type="Proteomes" id="UP000250235">
    <property type="component" value="Unassembled WGS sequence"/>
</dbReference>
<keyword evidence="2" id="KW-1185">Reference proteome</keyword>
<evidence type="ECO:0000313" key="1">
    <source>
        <dbReference type="EMBL" id="KZV45788.1"/>
    </source>
</evidence>
<gene>
    <name evidence="1" type="ORF">F511_39557</name>
</gene>
<protein>
    <submittedName>
        <fullName evidence="1">Uncharacterized protein</fullName>
    </submittedName>
</protein>